<dbReference type="GeneID" id="25145696"/>
<evidence type="ECO:0000313" key="11">
    <source>
        <dbReference type="EMBL" id="AHF99871.1"/>
    </source>
</evidence>
<keyword evidence="11" id="KW-0255">Endonuclease</keyword>
<dbReference type="Gene3D" id="1.10.1670.10">
    <property type="entry name" value="Helix-hairpin-Helix base-excision DNA repair enzymes (C-terminal)"/>
    <property type="match status" value="1"/>
</dbReference>
<dbReference type="GO" id="GO:0019104">
    <property type="term" value="F:DNA N-glycosylase activity"/>
    <property type="evidence" value="ECO:0007669"/>
    <property type="project" value="TreeGrafter"/>
</dbReference>
<dbReference type="GO" id="GO:0004519">
    <property type="term" value="F:endonuclease activity"/>
    <property type="evidence" value="ECO:0007669"/>
    <property type="project" value="UniProtKB-KW"/>
</dbReference>
<feature type="region of interest" description="Disordered" evidence="9">
    <location>
        <begin position="1"/>
        <end position="21"/>
    </location>
</feature>
<dbReference type="KEGG" id="hlr:HALLA_14815"/>
<dbReference type="EMBL" id="CP007055">
    <property type="protein sequence ID" value="AHF99871.1"/>
    <property type="molecule type" value="Genomic_DNA"/>
</dbReference>
<evidence type="ECO:0000256" key="2">
    <source>
        <dbReference type="ARBA" id="ARBA00022485"/>
    </source>
</evidence>
<dbReference type="SUPFAM" id="SSF48150">
    <property type="entry name" value="DNA-glycosylase"/>
    <property type="match status" value="1"/>
</dbReference>
<dbReference type="PIRSF" id="PIRSF001435">
    <property type="entry name" value="Nth"/>
    <property type="match status" value="1"/>
</dbReference>
<dbReference type="Pfam" id="PF00730">
    <property type="entry name" value="HhH-GPD"/>
    <property type="match status" value="1"/>
</dbReference>
<dbReference type="InterPro" id="IPR011257">
    <property type="entry name" value="DNA_glycosylase"/>
</dbReference>
<dbReference type="InterPro" id="IPR023170">
    <property type="entry name" value="HhH_base_excis_C"/>
</dbReference>
<evidence type="ECO:0000256" key="3">
    <source>
        <dbReference type="ARBA" id="ARBA00022723"/>
    </source>
</evidence>
<dbReference type="Pfam" id="PF10576">
    <property type="entry name" value="EndIII_4Fe-2S"/>
    <property type="match status" value="1"/>
</dbReference>
<reference evidence="11 12" key="1">
    <citation type="submission" date="2014-01" db="EMBL/GenBank/DDBJ databases">
        <authorList>
            <consortium name="DOE Joint Genome Institute"/>
            <person name="Anderson I."/>
            <person name="Huntemann M."/>
            <person name="Han J."/>
            <person name="Chen A."/>
            <person name="Kyrpides N."/>
            <person name="Mavromatis K."/>
            <person name="Markowitz V."/>
            <person name="Palaniappan K."/>
            <person name="Ivanova N."/>
            <person name="Schaumberg A."/>
            <person name="Pati A."/>
            <person name="Liolios K."/>
            <person name="Nordberg H.P."/>
            <person name="Cantor M.N."/>
            <person name="Hua S.X."/>
            <person name="Woyke T."/>
        </authorList>
    </citation>
    <scope>NUCLEOTIDE SEQUENCE [LARGE SCALE GENOMIC DNA]</scope>
    <source>
        <strain evidence="11 12">XH-48</strain>
    </source>
</reference>
<keyword evidence="5" id="KW-0378">Hydrolase</keyword>
<dbReference type="OrthoDB" id="19248at2157"/>
<dbReference type="Proteomes" id="UP000019024">
    <property type="component" value="Chromosome"/>
</dbReference>
<keyword evidence="11" id="KW-0540">Nuclease</keyword>
<dbReference type="GO" id="GO:0051539">
    <property type="term" value="F:4 iron, 4 sulfur cluster binding"/>
    <property type="evidence" value="ECO:0007669"/>
    <property type="project" value="UniProtKB-KW"/>
</dbReference>
<dbReference type="HOGENOM" id="CLU_012862_3_4_2"/>
<dbReference type="STRING" id="797299.HALLA_14815"/>
<evidence type="ECO:0000256" key="9">
    <source>
        <dbReference type="SAM" id="MobiDB-lite"/>
    </source>
</evidence>
<dbReference type="InterPro" id="IPR003265">
    <property type="entry name" value="HhH-GPD_domain"/>
</dbReference>
<dbReference type="GO" id="GO:0006285">
    <property type="term" value="P:base-excision repair, AP site formation"/>
    <property type="evidence" value="ECO:0007669"/>
    <property type="project" value="TreeGrafter"/>
</dbReference>
<keyword evidence="2" id="KW-0004">4Fe-4S</keyword>
<feature type="domain" description="HhH-GPD" evidence="10">
    <location>
        <begin position="63"/>
        <end position="233"/>
    </location>
</feature>
<sequence>MSEDPEPSRNISGGLEGGGVAAEFDPAEAETRAEAVVDRLGELYWQKTYGGQDAFTCLVRTILSQNTSDKASQPAHDALLERYGTDDSGDADADLAEALANATQSELAETISSAGLYNQKSETIIDTAEWVLEEFGSAAAFDAFVKDEPPETVRETLLSVRGVGPKTADCVLLFAGGRGGVFPVDTHVHRIVRRLGIAPPDADHEGVREVVERDVPATKCGFGHTAMIQFGREYCTARNPACLEDPDACPMGDLCDQVGVYPATGEVVDPSETLE</sequence>
<keyword evidence="3" id="KW-0479">Metal-binding</keyword>
<evidence type="ECO:0000259" key="10">
    <source>
        <dbReference type="SMART" id="SM00478"/>
    </source>
</evidence>
<protein>
    <submittedName>
        <fullName evidence="11">Endonuclease III</fullName>
    </submittedName>
</protein>
<dbReference type="Gene3D" id="1.10.340.30">
    <property type="entry name" value="Hypothetical protein, domain 2"/>
    <property type="match status" value="1"/>
</dbReference>
<keyword evidence="12" id="KW-1185">Reference proteome</keyword>
<dbReference type="PATRIC" id="fig|797299.3.peg.1970"/>
<evidence type="ECO:0000256" key="1">
    <source>
        <dbReference type="ARBA" id="ARBA00001966"/>
    </source>
</evidence>
<evidence type="ECO:0000256" key="7">
    <source>
        <dbReference type="ARBA" id="ARBA00023014"/>
    </source>
</evidence>
<organism evidence="11 12">
    <name type="scientific">Halostagnicola larsenii XH-48</name>
    <dbReference type="NCBI Taxonomy" id="797299"/>
    <lineage>
        <taxon>Archaea</taxon>
        <taxon>Methanobacteriati</taxon>
        <taxon>Methanobacteriota</taxon>
        <taxon>Stenosarchaea group</taxon>
        <taxon>Halobacteria</taxon>
        <taxon>Halobacteriales</taxon>
        <taxon>Natrialbaceae</taxon>
        <taxon>Halostagnicola</taxon>
    </lineage>
</organism>
<dbReference type="PANTHER" id="PTHR10359">
    <property type="entry name" value="A/G-SPECIFIC ADENINE GLYCOSYLASE/ENDONUCLEASE III"/>
    <property type="match status" value="1"/>
</dbReference>
<evidence type="ECO:0000313" key="12">
    <source>
        <dbReference type="Proteomes" id="UP000019024"/>
    </source>
</evidence>
<keyword evidence="7" id="KW-0411">Iron-sulfur</keyword>
<name>W0JRH0_9EURY</name>
<evidence type="ECO:0000256" key="4">
    <source>
        <dbReference type="ARBA" id="ARBA00022763"/>
    </source>
</evidence>
<accession>W0JRH0</accession>
<dbReference type="RefSeq" id="WP_049953115.1">
    <property type="nucleotide sequence ID" value="NZ_CP007055.1"/>
</dbReference>
<keyword evidence="8" id="KW-0326">Glycosidase</keyword>
<dbReference type="PANTHER" id="PTHR10359:SF18">
    <property type="entry name" value="ENDONUCLEASE III"/>
    <property type="match status" value="1"/>
</dbReference>
<dbReference type="AlphaFoldDB" id="W0JRH0"/>
<dbReference type="CDD" id="cd00056">
    <property type="entry name" value="ENDO3c"/>
    <property type="match status" value="1"/>
</dbReference>
<evidence type="ECO:0000256" key="6">
    <source>
        <dbReference type="ARBA" id="ARBA00023004"/>
    </source>
</evidence>
<dbReference type="SMART" id="SM00478">
    <property type="entry name" value="ENDO3c"/>
    <property type="match status" value="1"/>
</dbReference>
<keyword evidence="4" id="KW-0227">DNA damage</keyword>
<dbReference type="InterPro" id="IPR003651">
    <property type="entry name" value="Endonuclease3_FeS-loop_motif"/>
</dbReference>
<evidence type="ECO:0000256" key="8">
    <source>
        <dbReference type="ARBA" id="ARBA00023295"/>
    </source>
</evidence>
<evidence type="ECO:0000256" key="5">
    <source>
        <dbReference type="ARBA" id="ARBA00022801"/>
    </source>
</evidence>
<proteinExistence type="predicted"/>
<dbReference type="GO" id="GO:0046872">
    <property type="term" value="F:metal ion binding"/>
    <property type="evidence" value="ECO:0007669"/>
    <property type="project" value="UniProtKB-KW"/>
</dbReference>
<comment type="cofactor">
    <cofactor evidence="1">
        <name>[4Fe-4S] cluster</name>
        <dbReference type="ChEBI" id="CHEBI:49883"/>
    </cofactor>
</comment>
<dbReference type="eggNOG" id="arCOG00459">
    <property type="taxonomic scope" value="Archaea"/>
</dbReference>
<keyword evidence="6" id="KW-0408">Iron</keyword>
<gene>
    <name evidence="11" type="ORF">HALLA_14815</name>
</gene>